<dbReference type="SUPFAM" id="SSF51445">
    <property type="entry name" value="(Trans)glycosidases"/>
    <property type="match status" value="1"/>
</dbReference>
<evidence type="ECO:0000256" key="7">
    <source>
        <dbReference type="RuleBase" id="RU000489"/>
    </source>
</evidence>
<feature type="chain" id="PRO_5038601589" description="chitinase" evidence="9">
    <location>
        <begin position="28"/>
        <end position="576"/>
    </location>
</feature>
<dbReference type="GO" id="GO:0008061">
    <property type="term" value="F:chitin binding"/>
    <property type="evidence" value="ECO:0007669"/>
    <property type="project" value="InterPro"/>
</dbReference>
<evidence type="ECO:0000313" key="13">
    <source>
        <dbReference type="Proteomes" id="UP000886824"/>
    </source>
</evidence>
<evidence type="ECO:0000259" key="10">
    <source>
        <dbReference type="PROSITE" id="PS51272"/>
    </source>
</evidence>
<dbReference type="CDD" id="cd06548">
    <property type="entry name" value="GH18_chitinase"/>
    <property type="match status" value="1"/>
</dbReference>
<dbReference type="InterPro" id="IPR017853">
    <property type="entry name" value="GH"/>
</dbReference>
<protein>
    <recommendedName>
        <fullName evidence="2">chitinase</fullName>
        <ecNumber evidence="2">3.2.1.14</ecNumber>
    </recommendedName>
</protein>
<evidence type="ECO:0000313" key="12">
    <source>
        <dbReference type="EMBL" id="HIY74380.1"/>
    </source>
</evidence>
<sequence>MSFPKPFLRRTVFLCAALLLLRPPVGAAPSAGETSGDTYTVPEHTVVGYYAGWSAYQGYHPEDIPAHLLTHINYAFAMIDPDTGTLVLDNPQQDEQNFSALRTLREAYPHLKLILSTGGWDYSTHFSDVAATAAGRTTFARSCAELLSAYDLDGIDLDWEYPVSGGTAGTVHRPQDRQNFTLLLRAIRQELDRQGQRDGKEYQLTIAGAAGTWYLSNIQPTAVAEVVDHIFLMAYDIHGPWDSYADFNAPLYTPSVSAPHHQSSVSDSVEAYLDSGVPAEKLVLGMPLYGYRYDGATGGRNGLYSPFTSARSVPYDTLVTTYLSDPAYRQFRHDEAQVPYLYGKNSFLTYDDPQSIADKATLAQDLGLQGVGFWELSQDRGAVLIESAVSRLSGTFTDVSAGAWYAEAVAFVHGQGWMTGTSSSLFSPHLSVNRGMIATILHRLAGAPVAGENSFPDVAAGTYYEEAVAWAAEEGIVLGYDNGRFGPEDPVTREQLAALLYRYAQYQGYDTSGRASLSGYQDASQVSPYARTALAWTVKTGLLTGRSQTTLVPGGTATRAELAVILERFAESFLLG</sequence>
<keyword evidence="3" id="KW-0677">Repeat</keyword>
<dbReference type="PROSITE" id="PS51910">
    <property type="entry name" value="GH18_2"/>
    <property type="match status" value="1"/>
</dbReference>
<feature type="signal peptide" evidence="9">
    <location>
        <begin position="1"/>
        <end position="27"/>
    </location>
</feature>
<comment type="caution">
    <text evidence="12">The sequence shown here is derived from an EMBL/GenBank/DDBJ whole genome shotgun (WGS) entry which is preliminary data.</text>
</comment>
<organism evidence="12 13">
    <name type="scientific">Candidatus Intestinimonas merdavium</name>
    <dbReference type="NCBI Taxonomy" id="2838622"/>
    <lineage>
        <taxon>Bacteria</taxon>
        <taxon>Bacillati</taxon>
        <taxon>Bacillota</taxon>
        <taxon>Clostridia</taxon>
        <taxon>Eubacteriales</taxon>
        <taxon>Intestinimonas</taxon>
    </lineage>
</organism>
<evidence type="ECO:0000256" key="8">
    <source>
        <dbReference type="RuleBase" id="RU004453"/>
    </source>
</evidence>
<evidence type="ECO:0000256" key="6">
    <source>
        <dbReference type="ARBA" id="ARBA00023295"/>
    </source>
</evidence>
<keyword evidence="5" id="KW-0624">Polysaccharide degradation</keyword>
<comment type="catalytic activity">
    <reaction evidence="1">
        <text>Random endo-hydrolysis of N-acetyl-beta-D-glucosaminide (1-&gt;4)-beta-linkages in chitin and chitodextrins.</text>
        <dbReference type="EC" id="3.2.1.14"/>
    </reaction>
</comment>
<dbReference type="EC" id="3.2.1.14" evidence="2"/>
<dbReference type="GO" id="GO:0005975">
    <property type="term" value="P:carbohydrate metabolic process"/>
    <property type="evidence" value="ECO:0007669"/>
    <property type="project" value="InterPro"/>
</dbReference>
<evidence type="ECO:0000259" key="11">
    <source>
        <dbReference type="PROSITE" id="PS51910"/>
    </source>
</evidence>
<comment type="similarity">
    <text evidence="8">Belongs to the glycosyl hydrolase 18 family.</text>
</comment>
<dbReference type="Gene3D" id="3.10.50.10">
    <property type="match status" value="1"/>
</dbReference>
<evidence type="ECO:0000256" key="4">
    <source>
        <dbReference type="ARBA" id="ARBA00022801"/>
    </source>
</evidence>
<dbReference type="PANTHER" id="PTHR11177">
    <property type="entry name" value="CHITINASE"/>
    <property type="match status" value="1"/>
</dbReference>
<name>A0A9D1Z6X7_9FIRM</name>
<reference evidence="12" key="2">
    <citation type="submission" date="2021-04" db="EMBL/GenBank/DDBJ databases">
        <authorList>
            <person name="Gilroy R."/>
        </authorList>
    </citation>
    <scope>NUCLEOTIDE SEQUENCE</scope>
    <source>
        <strain evidence="12">CHK33-7979</strain>
    </source>
</reference>
<dbReference type="AlphaFoldDB" id="A0A9D1Z6X7"/>
<dbReference type="InterPro" id="IPR001223">
    <property type="entry name" value="Glyco_hydro18_cat"/>
</dbReference>
<dbReference type="Pfam" id="PF00704">
    <property type="entry name" value="Glyco_hydro_18"/>
    <property type="match status" value="1"/>
</dbReference>
<dbReference type="PROSITE" id="PS51272">
    <property type="entry name" value="SLH"/>
    <property type="match status" value="3"/>
</dbReference>
<dbReference type="PANTHER" id="PTHR11177:SF317">
    <property type="entry name" value="CHITINASE 12-RELATED"/>
    <property type="match status" value="1"/>
</dbReference>
<accession>A0A9D1Z6X7</accession>
<dbReference type="InterPro" id="IPR050314">
    <property type="entry name" value="Glycosyl_Hydrlase_18"/>
</dbReference>
<gene>
    <name evidence="12" type="ORF">H9826_10500</name>
</gene>
<evidence type="ECO:0000256" key="1">
    <source>
        <dbReference type="ARBA" id="ARBA00000822"/>
    </source>
</evidence>
<keyword evidence="6 7" id="KW-0326">Glycosidase</keyword>
<evidence type="ECO:0000256" key="3">
    <source>
        <dbReference type="ARBA" id="ARBA00022737"/>
    </source>
</evidence>
<feature type="domain" description="SLH" evidence="10">
    <location>
        <begin position="451"/>
        <end position="514"/>
    </location>
</feature>
<keyword evidence="5" id="KW-0119">Carbohydrate metabolism</keyword>
<dbReference type="InterPro" id="IPR011583">
    <property type="entry name" value="Chitinase_II/V-like_cat"/>
</dbReference>
<evidence type="ECO:0000256" key="9">
    <source>
        <dbReference type="SAM" id="SignalP"/>
    </source>
</evidence>
<dbReference type="InterPro" id="IPR029070">
    <property type="entry name" value="Chitinase_insertion_sf"/>
</dbReference>
<dbReference type="SMART" id="SM00636">
    <property type="entry name" value="Glyco_18"/>
    <property type="match status" value="1"/>
</dbReference>
<dbReference type="Pfam" id="PF00395">
    <property type="entry name" value="SLH"/>
    <property type="match status" value="3"/>
</dbReference>
<feature type="domain" description="GH18" evidence="11">
    <location>
        <begin position="44"/>
        <end position="395"/>
    </location>
</feature>
<dbReference type="InterPro" id="IPR001119">
    <property type="entry name" value="SLH_dom"/>
</dbReference>
<dbReference type="InterPro" id="IPR001579">
    <property type="entry name" value="Glyco_hydro_18_chit_AS"/>
</dbReference>
<keyword evidence="9" id="KW-0732">Signal</keyword>
<dbReference type="Gene3D" id="3.20.20.80">
    <property type="entry name" value="Glycosidases"/>
    <property type="match status" value="1"/>
</dbReference>
<keyword evidence="4 7" id="KW-0378">Hydrolase</keyword>
<feature type="domain" description="SLH" evidence="10">
    <location>
        <begin position="517"/>
        <end position="576"/>
    </location>
</feature>
<proteinExistence type="inferred from homology"/>
<evidence type="ECO:0000256" key="2">
    <source>
        <dbReference type="ARBA" id="ARBA00012729"/>
    </source>
</evidence>
<feature type="domain" description="SLH" evidence="10">
    <location>
        <begin position="392"/>
        <end position="450"/>
    </location>
</feature>
<keyword evidence="5" id="KW-0146">Chitin degradation</keyword>
<dbReference type="PROSITE" id="PS01095">
    <property type="entry name" value="GH18_1"/>
    <property type="match status" value="1"/>
</dbReference>
<dbReference type="GO" id="GO:0008843">
    <property type="term" value="F:endochitinase activity"/>
    <property type="evidence" value="ECO:0007669"/>
    <property type="project" value="UniProtKB-EC"/>
</dbReference>
<dbReference type="EMBL" id="DXCX01000112">
    <property type="protein sequence ID" value="HIY74380.1"/>
    <property type="molecule type" value="Genomic_DNA"/>
</dbReference>
<evidence type="ECO:0000256" key="5">
    <source>
        <dbReference type="ARBA" id="ARBA00023024"/>
    </source>
</evidence>
<dbReference type="GO" id="GO:0006032">
    <property type="term" value="P:chitin catabolic process"/>
    <property type="evidence" value="ECO:0007669"/>
    <property type="project" value="UniProtKB-KW"/>
</dbReference>
<dbReference type="Proteomes" id="UP000886824">
    <property type="component" value="Unassembled WGS sequence"/>
</dbReference>
<reference evidence="12" key="1">
    <citation type="journal article" date="2021" name="PeerJ">
        <title>Extensive microbial diversity within the chicken gut microbiome revealed by metagenomics and culture.</title>
        <authorList>
            <person name="Gilroy R."/>
            <person name="Ravi A."/>
            <person name="Getino M."/>
            <person name="Pursley I."/>
            <person name="Horton D.L."/>
            <person name="Alikhan N.F."/>
            <person name="Baker D."/>
            <person name="Gharbi K."/>
            <person name="Hall N."/>
            <person name="Watson M."/>
            <person name="Adriaenssens E.M."/>
            <person name="Foster-Nyarko E."/>
            <person name="Jarju S."/>
            <person name="Secka A."/>
            <person name="Antonio M."/>
            <person name="Oren A."/>
            <person name="Chaudhuri R.R."/>
            <person name="La Ragione R."/>
            <person name="Hildebrand F."/>
            <person name="Pallen M.J."/>
        </authorList>
    </citation>
    <scope>NUCLEOTIDE SEQUENCE</scope>
    <source>
        <strain evidence="12">CHK33-7979</strain>
    </source>
</reference>